<keyword evidence="3" id="KW-1185">Reference proteome</keyword>
<dbReference type="AlphaFoldDB" id="A0A427XU67"/>
<sequence length="295" mass="30848">MSAPRPVLHTSPPLPDSSSPLPHPSPPQSPSSIPPSPPVSPSRQHSQLPPGSPGWLQRFNTLLSLNSPSSPKPKPSLKLELGSNANTPRGRSNTVVFTGSPTQLSPSSLSLANPPPPTAVPHITPGVGLGISMGPKKLTKPDALKPAAPPPSASAPAVAASTAADRPKLRRSSTSRTAAAGAALPPPPHPTVAKFRSLVLKNSKLVSALLWGPWDKTARKALHACAVKVDPDIVFDPAYTAVIQREASTNAILVSGEIERLLAKRADELDAENVSILLVKAVGGKWGVRWSVKWR</sequence>
<feature type="compositionally biased region" description="Low complexity" evidence="1">
    <location>
        <begin position="174"/>
        <end position="183"/>
    </location>
</feature>
<evidence type="ECO:0000313" key="2">
    <source>
        <dbReference type="EMBL" id="RSH82347.1"/>
    </source>
</evidence>
<evidence type="ECO:0000256" key="1">
    <source>
        <dbReference type="SAM" id="MobiDB-lite"/>
    </source>
</evidence>
<feature type="compositionally biased region" description="Pro residues" evidence="1">
    <location>
        <begin position="21"/>
        <end position="40"/>
    </location>
</feature>
<proteinExistence type="predicted"/>
<name>A0A427XU67_9TREE</name>
<dbReference type="GeneID" id="39591857"/>
<dbReference type="Proteomes" id="UP000279236">
    <property type="component" value="Unassembled WGS sequence"/>
</dbReference>
<organism evidence="2 3">
    <name type="scientific">Apiotrichum porosum</name>
    <dbReference type="NCBI Taxonomy" id="105984"/>
    <lineage>
        <taxon>Eukaryota</taxon>
        <taxon>Fungi</taxon>
        <taxon>Dikarya</taxon>
        <taxon>Basidiomycota</taxon>
        <taxon>Agaricomycotina</taxon>
        <taxon>Tremellomycetes</taxon>
        <taxon>Trichosporonales</taxon>
        <taxon>Trichosporonaceae</taxon>
        <taxon>Apiotrichum</taxon>
    </lineage>
</organism>
<protein>
    <submittedName>
        <fullName evidence="2">Uncharacterized protein</fullName>
    </submittedName>
</protein>
<accession>A0A427XU67</accession>
<comment type="caution">
    <text evidence="2">The sequence shown here is derived from an EMBL/GenBank/DDBJ whole genome shotgun (WGS) entry which is preliminary data.</text>
</comment>
<evidence type="ECO:0000313" key="3">
    <source>
        <dbReference type="Proteomes" id="UP000279236"/>
    </source>
</evidence>
<dbReference type="EMBL" id="RSCE01000005">
    <property type="protein sequence ID" value="RSH82347.1"/>
    <property type="molecule type" value="Genomic_DNA"/>
</dbReference>
<reference evidence="2 3" key="1">
    <citation type="submission" date="2018-11" db="EMBL/GenBank/DDBJ databases">
        <title>Genome sequence of Apiotrichum porosum DSM 27194.</title>
        <authorList>
            <person name="Aliyu H."/>
            <person name="Gorte O."/>
            <person name="Ochsenreither K."/>
        </authorList>
    </citation>
    <scope>NUCLEOTIDE SEQUENCE [LARGE SCALE GENOMIC DNA]</scope>
    <source>
        <strain evidence="2 3">DSM 27194</strain>
    </source>
</reference>
<feature type="region of interest" description="Disordered" evidence="1">
    <location>
        <begin position="1"/>
        <end position="115"/>
    </location>
</feature>
<feature type="compositionally biased region" description="Low complexity" evidence="1">
    <location>
        <begin position="154"/>
        <end position="164"/>
    </location>
</feature>
<feature type="compositionally biased region" description="Polar residues" evidence="1">
    <location>
        <begin position="83"/>
        <end position="103"/>
    </location>
</feature>
<gene>
    <name evidence="2" type="ORF">EHS24_007314</name>
</gene>
<feature type="region of interest" description="Disordered" evidence="1">
    <location>
        <begin position="134"/>
        <end position="188"/>
    </location>
</feature>
<dbReference type="RefSeq" id="XP_028476579.1">
    <property type="nucleotide sequence ID" value="XM_028622686.1"/>
</dbReference>